<proteinExistence type="predicted"/>
<comment type="caution">
    <text evidence="5">The sequence shown here is derived from an EMBL/GenBank/DDBJ whole genome shotgun (WGS) entry which is preliminary data.</text>
</comment>
<sequence length="77" mass="8648">MRALFHGNVRFREIADAVPGLSDRTLSARLKELTAHGIVEGDPSGRGYRLTEKGRDLRLILIELAKWAHRWRDAPGG</sequence>
<evidence type="ECO:0000256" key="3">
    <source>
        <dbReference type="ARBA" id="ARBA00023163"/>
    </source>
</evidence>
<dbReference type="PROSITE" id="PS51118">
    <property type="entry name" value="HTH_HXLR"/>
    <property type="match status" value="1"/>
</dbReference>
<dbReference type="Gene3D" id="1.10.10.10">
    <property type="entry name" value="Winged helix-like DNA-binding domain superfamily/Winged helix DNA-binding domain"/>
    <property type="match status" value="1"/>
</dbReference>
<evidence type="ECO:0000256" key="2">
    <source>
        <dbReference type="ARBA" id="ARBA00023125"/>
    </source>
</evidence>
<keyword evidence="3" id="KW-0804">Transcription</keyword>
<dbReference type="InterPro" id="IPR002577">
    <property type="entry name" value="HTH_HxlR"/>
</dbReference>
<dbReference type="PATRIC" id="fig|935700.4.peg.1309"/>
<keyword evidence="1" id="KW-0805">Transcription regulation</keyword>
<dbReference type="InterPro" id="IPR036388">
    <property type="entry name" value="WH-like_DNA-bd_sf"/>
</dbReference>
<dbReference type="GO" id="GO:0003677">
    <property type="term" value="F:DNA binding"/>
    <property type="evidence" value="ECO:0007669"/>
    <property type="project" value="UniProtKB-KW"/>
</dbReference>
<feature type="domain" description="HTH hxlR-type" evidence="4">
    <location>
        <begin position="1"/>
        <end position="76"/>
    </location>
</feature>
<name>A0A0D1DAU9_9RHOB</name>
<organism evidence="5 6">
    <name type="scientific">Jannaschia aquimarina</name>
    <dbReference type="NCBI Taxonomy" id="935700"/>
    <lineage>
        <taxon>Bacteria</taxon>
        <taxon>Pseudomonadati</taxon>
        <taxon>Pseudomonadota</taxon>
        <taxon>Alphaproteobacteria</taxon>
        <taxon>Rhodobacterales</taxon>
        <taxon>Roseobacteraceae</taxon>
        <taxon>Jannaschia</taxon>
    </lineage>
</organism>
<keyword evidence="2" id="KW-0238">DNA-binding</keyword>
<dbReference type="STRING" id="935700.jaqu_12580"/>
<evidence type="ECO:0000313" key="5">
    <source>
        <dbReference type="EMBL" id="KIT17068.1"/>
    </source>
</evidence>
<accession>A0A0D1DAU9</accession>
<dbReference type="Pfam" id="PF01638">
    <property type="entry name" value="HxlR"/>
    <property type="match status" value="1"/>
</dbReference>
<dbReference type="Proteomes" id="UP000032232">
    <property type="component" value="Unassembled WGS sequence"/>
</dbReference>
<keyword evidence="6" id="KW-1185">Reference proteome</keyword>
<evidence type="ECO:0000313" key="6">
    <source>
        <dbReference type="Proteomes" id="UP000032232"/>
    </source>
</evidence>
<protein>
    <submittedName>
        <fullName evidence="5">YodB protein</fullName>
    </submittedName>
</protein>
<dbReference type="PANTHER" id="PTHR33204">
    <property type="entry name" value="TRANSCRIPTIONAL REGULATOR, MARR FAMILY"/>
    <property type="match status" value="1"/>
</dbReference>
<dbReference type="EMBL" id="JYFE01000023">
    <property type="protein sequence ID" value="KIT17068.1"/>
    <property type="molecule type" value="Genomic_DNA"/>
</dbReference>
<dbReference type="AlphaFoldDB" id="A0A0D1DAU9"/>
<evidence type="ECO:0000256" key="1">
    <source>
        <dbReference type="ARBA" id="ARBA00023015"/>
    </source>
</evidence>
<dbReference type="InterPro" id="IPR036390">
    <property type="entry name" value="WH_DNA-bd_sf"/>
</dbReference>
<gene>
    <name evidence="5" type="primary">yodB</name>
    <name evidence="5" type="ORF">jaqu_12580</name>
</gene>
<dbReference type="SUPFAM" id="SSF46785">
    <property type="entry name" value="Winged helix' DNA-binding domain"/>
    <property type="match status" value="1"/>
</dbReference>
<evidence type="ECO:0000259" key="4">
    <source>
        <dbReference type="PROSITE" id="PS51118"/>
    </source>
</evidence>
<reference evidence="5 6" key="1">
    <citation type="submission" date="2015-02" db="EMBL/GenBank/DDBJ databases">
        <title>Genome Sequence of Jannaschia aquimarina DSM28248, a member of the Roseobacter clade.</title>
        <authorList>
            <person name="Voget S."/>
            <person name="Daniel R."/>
        </authorList>
    </citation>
    <scope>NUCLEOTIDE SEQUENCE [LARGE SCALE GENOMIC DNA]</scope>
    <source>
        <strain evidence="5 6">GSW-M26</strain>
    </source>
</reference>
<dbReference type="PANTHER" id="PTHR33204:SF37">
    <property type="entry name" value="HTH-TYPE TRANSCRIPTIONAL REGULATOR YODB"/>
    <property type="match status" value="1"/>
</dbReference>